<dbReference type="Gene3D" id="1.25.10.10">
    <property type="entry name" value="Leucine-rich Repeat Variant"/>
    <property type="match status" value="1"/>
</dbReference>
<dbReference type="AlphaFoldDB" id="A0A0B6Z7H2"/>
<gene>
    <name evidence="6" type="primary">ORF52110</name>
</gene>
<reference evidence="6" key="1">
    <citation type="submission" date="2014-12" db="EMBL/GenBank/DDBJ databases">
        <title>Insight into the proteome of Arion vulgaris.</title>
        <authorList>
            <person name="Aradska J."/>
            <person name="Bulat T."/>
            <person name="Smidak R."/>
            <person name="Sarate P."/>
            <person name="Gangsoo J."/>
            <person name="Sialana F."/>
            <person name="Bilban M."/>
            <person name="Lubec G."/>
        </authorList>
    </citation>
    <scope>NUCLEOTIDE SEQUENCE</scope>
    <source>
        <tissue evidence="6">Skin</tissue>
    </source>
</reference>
<evidence type="ECO:0000259" key="4">
    <source>
        <dbReference type="Pfam" id="PF04063"/>
    </source>
</evidence>
<dbReference type="InterPro" id="IPR016024">
    <property type="entry name" value="ARM-type_fold"/>
</dbReference>
<sequence length="386" mass="43782">MSLDQATKQLIEKDLLKFLTLDTRYDIKSIAIRYILETTGTKEGIDFISEGDTFLEAIMSLTSDTEVDISRDSYLALINLSSEETIAYRLMHSSDGVHFMLNLLNKIVKSEFALADEASSIIANVTRLPGCAKLIAEKILAEEATVTLEKIVNALCQVNFNKKATLHYLALILSNLTQVPAIRKTIMDKDRCIIQKLLPFTEYSESVKRRGGIIGALKNCCFEYDYHSWLLSDDVDILSRLLLPLAGGDELDDDEMEKLPVDLQYLPLDKKREPDHEIRGMLIEAITQLCSTKNGRMIVKDKNAYVILRELHKWEKNPAAKLACQKLCELLISDEPDEGMEDLHTVDVPAHLAEKFEKLDEDLLKDMTEELQEEEKQATSEQKQLL</sequence>
<name>A0A0B6Z7H2_9EUPU</name>
<dbReference type="InterPro" id="IPR007206">
    <property type="entry name" value="Protein_HGH1_C"/>
</dbReference>
<evidence type="ECO:0000256" key="2">
    <source>
        <dbReference type="ARBA" id="ARBA00014076"/>
    </source>
</evidence>
<dbReference type="SUPFAM" id="SSF48371">
    <property type="entry name" value="ARM repeat"/>
    <property type="match status" value="1"/>
</dbReference>
<accession>A0A0B6Z7H2</accession>
<evidence type="ECO:0000259" key="5">
    <source>
        <dbReference type="Pfam" id="PF04064"/>
    </source>
</evidence>
<comment type="similarity">
    <text evidence="1">Belongs to the HGH1 family.</text>
</comment>
<protein>
    <recommendedName>
        <fullName evidence="2">Protein HGH1 homolog</fullName>
    </recommendedName>
</protein>
<evidence type="ECO:0000256" key="1">
    <source>
        <dbReference type="ARBA" id="ARBA00006712"/>
    </source>
</evidence>
<dbReference type="PANTHER" id="PTHR13387">
    <property type="entry name" value="PROTEIN HGH1 HOMOLOG"/>
    <property type="match status" value="1"/>
</dbReference>
<feature type="domain" description="Protein HGH1 C-terminal" evidence="5">
    <location>
        <begin position="285"/>
        <end position="338"/>
    </location>
</feature>
<dbReference type="Pfam" id="PF04063">
    <property type="entry name" value="DUF383"/>
    <property type="match status" value="1"/>
</dbReference>
<feature type="compositionally biased region" description="Basic and acidic residues" evidence="3">
    <location>
        <begin position="364"/>
        <end position="378"/>
    </location>
</feature>
<dbReference type="InterPro" id="IPR011989">
    <property type="entry name" value="ARM-like"/>
</dbReference>
<dbReference type="InterPro" id="IPR039717">
    <property type="entry name" value="Hgh1"/>
</dbReference>
<proteinExistence type="inferred from homology"/>
<organism evidence="6">
    <name type="scientific">Arion vulgaris</name>
    <dbReference type="NCBI Taxonomy" id="1028688"/>
    <lineage>
        <taxon>Eukaryota</taxon>
        <taxon>Metazoa</taxon>
        <taxon>Spiralia</taxon>
        <taxon>Lophotrochozoa</taxon>
        <taxon>Mollusca</taxon>
        <taxon>Gastropoda</taxon>
        <taxon>Heterobranchia</taxon>
        <taxon>Euthyneura</taxon>
        <taxon>Panpulmonata</taxon>
        <taxon>Eupulmonata</taxon>
        <taxon>Stylommatophora</taxon>
        <taxon>Helicina</taxon>
        <taxon>Arionoidea</taxon>
        <taxon>Arionidae</taxon>
        <taxon>Arion</taxon>
    </lineage>
</organism>
<dbReference type="EMBL" id="HACG01017684">
    <property type="protein sequence ID" value="CEK64549.1"/>
    <property type="molecule type" value="Transcribed_RNA"/>
</dbReference>
<evidence type="ECO:0000313" key="6">
    <source>
        <dbReference type="EMBL" id="CEK64549.1"/>
    </source>
</evidence>
<evidence type="ECO:0000256" key="3">
    <source>
        <dbReference type="SAM" id="MobiDB-lite"/>
    </source>
</evidence>
<dbReference type="InterPro" id="IPR007205">
    <property type="entry name" value="Protein_HGH1_N"/>
</dbReference>
<feature type="domain" description="Protein HGH1 N-terminal" evidence="4">
    <location>
        <begin position="106"/>
        <end position="279"/>
    </location>
</feature>
<feature type="region of interest" description="Disordered" evidence="3">
    <location>
        <begin position="364"/>
        <end position="386"/>
    </location>
</feature>
<dbReference type="Pfam" id="PF04064">
    <property type="entry name" value="DUF384"/>
    <property type="match status" value="1"/>
</dbReference>
<dbReference type="PANTHER" id="PTHR13387:SF9">
    <property type="entry name" value="PROTEIN HGH1 HOMOLOG"/>
    <property type="match status" value="1"/>
</dbReference>